<protein>
    <recommendedName>
        <fullName evidence="4">DUF4913 domain-containing protein</fullName>
    </recommendedName>
</protein>
<evidence type="ECO:0000256" key="1">
    <source>
        <dbReference type="SAM" id="MobiDB-lite"/>
    </source>
</evidence>
<comment type="caution">
    <text evidence="2">The sequence shown here is derived from an EMBL/GenBank/DDBJ whole genome shotgun (WGS) entry which is preliminary data.</text>
</comment>
<dbReference type="OrthoDB" id="3535759at2"/>
<organism evidence="2 3">
    <name type="scientific">Kocuria varians</name>
    <name type="common">Micrococcus varians</name>
    <dbReference type="NCBI Taxonomy" id="1272"/>
    <lineage>
        <taxon>Bacteria</taxon>
        <taxon>Bacillati</taxon>
        <taxon>Actinomycetota</taxon>
        <taxon>Actinomycetes</taxon>
        <taxon>Micrococcales</taxon>
        <taxon>Micrococcaceae</taxon>
        <taxon>Kocuria</taxon>
    </lineage>
</organism>
<evidence type="ECO:0000313" key="3">
    <source>
        <dbReference type="Proteomes" id="UP000315730"/>
    </source>
</evidence>
<dbReference type="Proteomes" id="UP000315730">
    <property type="component" value="Unassembled WGS sequence"/>
</dbReference>
<proteinExistence type="predicted"/>
<gene>
    <name evidence="2" type="ORF">KVA01_00240</name>
</gene>
<evidence type="ECO:0008006" key="4">
    <source>
        <dbReference type="Google" id="ProtNLM"/>
    </source>
</evidence>
<keyword evidence="3" id="KW-1185">Reference proteome</keyword>
<feature type="compositionally biased region" description="Acidic residues" evidence="1">
    <location>
        <begin position="13"/>
        <end position="34"/>
    </location>
</feature>
<accession>A0A4Y4D1R2</accession>
<feature type="region of interest" description="Disordered" evidence="1">
    <location>
        <begin position="134"/>
        <end position="159"/>
    </location>
</feature>
<dbReference type="EMBL" id="BJNW01000001">
    <property type="protein sequence ID" value="GEC97869.1"/>
    <property type="molecule type" value="Genomic_DNA"/>
</dbReference>
<dbReference type="AlphaFoldDB" id="A0A4Y4D1R2"/>
<reference evidence="2 3" key="1">
    <citation type="submission" date="2019-06" db="EMBL/GenBank/DDBJ databases">
        <title>Whole genome shotgun sequence of Kocuria varians NBRC 15358.</title>
        <authorList>
            <person name="Hosoyama A."/>
            <person name="Uohara A."/>
            <person name="Ohji S."/>
            <person name="Ichikawa N."/>
        </authorList>
    </citation>
    <scope>NUCLEOTIDE SEQUENCE [LARGE SCALE GENOMIC DNA]</scope>
    <source>
        <strain evidence="2 3">NBRC 15358</strain>
    </source>
</reference>
<evidence type="ECO:0000313" key="2">
    <source>
        <dbReference type="EMBL" id="GEC97869.1"/>
    </source>
</evidence>
<sequence>MMNDDATLPPDDMGSEPEEWEEEDFGRLDPDDDIPGPPRPVNWNLLLSHDLEQEWLALNRWVEWLRRTYALPASVIPPYWHRHPELQWELSALHLHWLGAYDPEQNASAAIGWHRDFTAARQRLRDWVAASGTRLDRDRPSRQTAWPGEPPAPPVEDTPITDRRADFVAFVIAQVARRKAAEDAVFARLDDAARSDDG</sequence>
<name>A0A4Y4D1R2_KOCVA</name>
<feature type="region of interest" description="Disordered" evidence="1">
    <location>
        <begin position="1"/>
        <end position="35"/>
    </location>
</feature>